<evidence type="ECO:0000313" key="2">
    <source>
        <dbReference type="Proteomes" id="UP000070427"/>
    </source>
</evidence>
<dbReference type="AlphaFoldDB" id="A0A140L110"/>
<dbReference type="EMBL" id="LOED01000055">
    <property type="protein sequence ID" value="KXG74235.1"/>
    <property type="molecule type" value="Genomic_DNA"/>
</dbReference>
<organism evidence="1 2">
    <name type="scientific">Fervidicola ferrireducens</name>
    <dbReference type="NCBI Taxonomy" id="520764"/>
    <lineage>
        <taxon>Bacteria</taxon>
        <taxon>Bacillati</taxon>
        <taxon>Bacillota</taxon>
        <taxon>Clostridia</taxon>
        <taxon>Thermosediminibacterales</taxon>
        <taxon>Thermosediminibacteraceae</taxon>
        <taxon>Fervidicola</taxon>
    </lineage>
</organism>
<keyword evidence="2" id="KW-1185">Reference proteome</keyword>
<reference evidence="1 2" key="1">
    <citation type="submission" date="2015-12" db="EMBL/GenBank/DDBJ databases">
        <title>Draft genome sequnece of Fervidicola ferrireducens strain Y170.</title>
        <authorList>
            <person name="Patel B.K."/>
        </authorList>
    </citation>
    <scope>NUCLEOTIDE SEQUENCE [LARGE SCALE GENOMIC DNA]</scope>
    <source>
        <strain evidence="1 2">Y170</strain>
    </source>
</reference>
<gene>
    <name evidence="1" type="ORF">AN618_23820</name>
</gene>
<proteinExistence type="predicted"/>
<dbReference type="Proteomes" id="UP000070427">
    <property type="component" value="Unassembled WGS sequence"/>
</dbReference>
<comment type="caution">
    <text evidence="1">The sequence shown here is derived from an EMBL/GenBank/DDBJ whole genome shotgun (WGS) entry which is preliminary data.</text>
</comment>
<dbReference type="RefSeq" id="WP_066355475.1">
    <property type="nucleotide sequence ID" value="NZ_LOED01000055.1"/>
</dbReference>
<protein>
    <submittedName>
        <fullName evidence="1">Uncharacterized protein</fullName>
    </submittedName>
</protein>
<sequence length="61" mass="7145">MTCEVFIKELKKLPTLVNELEIEANVKLANQLIKQYRPASRSWLQSNIGRLAKNAFLYFVY</sequence>
<accession>A0A140L110</accession>
<evidence type="ECO:0000313" key="1">
    <source>
        <dbReference type="EMBL" id="KXG74235.1"/>
    </source>
</evidence>
<name>A0A140L110_9FIRM</name>
<dbReference type="InParanoid" id="A0A140L110"/>